<keyword evidence="1" id="KW-0472">Membrane</keyword>
<dbReference type="PANTHER" id="PTHR28026">
    <property type="entry name" value="DUF962 DOMAIN PROTEIN (AFU_ORTHOLOGUE AFUA_8G05310)"/>
    <property type="match status" value="1"/>
</dbReference>
<reference evidence="2 3" key="1">
    <citation type="submission" date="2014-06" db="EMBL/GenBank/DDBJ databases">
        <authorList>
            <person name="Swart Estienne"/>
        </authorList>
    </citation>
    <scope>NUCLEOTIDE SEQUENCE [LARGE SCALE GENOMIC DNA]</scope>
    <source>
        <strain evidence="2 3">130c</strain>
    </source>
</reference>
<dbReference type="InParanoid" id="A0A078A654"/>
<keyword evidence="1" id="KW-1133">Transmembrane helix</keyword>
<dbReference type="InterPro" id="IPR009305">
    <property type="entry name" value="Mpo1-like"/>
</dbReference>
<gene>
    <name evidence="2" type="primary">Contig8906.g9519</name>
    <name evidence="2" type="ORF">STYLEM_5234</name>
</gene>
<accession>A0A078A654</accession>
<evidence type="ECO:0000313" key="3">
    <source>
        <dbReference type="Proteomes" id="UP000039865"/>
    </source>
</evidence>
<dbReference type="GO" id="GO:0046521">
    <property type="term" value="P:sphingoid catabolic process"/>
    <property type="evidence" value="ECO:0007669"/>
    <property type="project" value="TreeGrafter"/>
</dbReference>
<protein>
    <submittedName>
        <fullName evidence="2">Uncharacterized protein</fullName>
    </submittedName>
</protein>
<keyword evidence="3" id="KW-1185">Reference proteome</keyword>
<evidence type="ECO:0000256" key="1">
    <source>
        <dbReference type="SAM" id="Phobius"/>
    </source>
</evidence>
<dbReference type="GO" id="GO:0016020">
    <property type="term" value="C:membrane"/>
    <property type="evidence" value="ECO:0007669"/>
    <property type="project" value="GOC"/>
</dbReference>
<dbReference type="OMA" id="ETHFAFY"/>
<feature type="transmembrane region" description="Helical" evidence="1">
    <location>
        <begin position="111"/>
        <end position="131"/>
    </location>
</feature>
<dbReference type="AlphaFoldDB" id="A0A078A654"/>
<feature type="transmembrane region" description="Helical" evidence="1">
    <location>
        <begin position="174"/>
        <end position="193"/>
    </location>
</feature>
<dbReference type="GO" id="GO:0005783">
    <property type="term" value="C:endoplasmic reticulum"/>
    <property type="evidence" value="ECO:0007669"/>
    <property type="project" value="TreeGrafter"/>
</dbReference>
<keyword evidence="1" id="KW-0812">Transmembrane</keyword>
<dbReference type="PANTHER" id="PTHR28026:SF9">
    <property type="entry name" value="2-HYDROXY-PALMITIC ACID DIOXYGENASE MPO1"/>
    <property type="match status" value="1"/>
</dbReference>
<dbReference type="Pfam" id="PF06127">
    <property type="entry name" value="Mpo1-like"/>
    <property type="match status" value="1"/>
</dbReference>
<evidence type="ECO:0000313" key="2">
    <source>
        <dbReference type="EMBL" id="CDW76234.1"/>
    </source>
</evidence>
<dbReference type="OrthoDB" id="2124888at2759"/>
<sequence>MLSQQQNLEEEMPNKQDTTKVQQQKVFKISDNNFDFDQFYFSYAKYHYNSVNKFLHMIFIPCLVFTLFGISLHGPKMRYDICHGFYVQLDIPMVLIIVLGGTYLLVDKLTAIFTITLELIAYIWSLNLYYNDKDQFDGNHLSVMLYIHVISWIAQFIGHFIYERRAPALTDNVLLMFVAPFFFGFEVLNAFGYKKDRIQEVNKVLVQEIDQYRKGKKIM</sequence>
<feature type="transmembrane region" description="Helical" evidence="1">
    <location>
        <begin position="54"/>
        <end position="73"/>
    </location>
</feature>
<organism evidence="2 3">
    <name type="scientific">Stylonychia lemnae</name>
    <name type="common">Ciliate</name>
    <dbReference type="NCBI Taxonomy" id="5949"/>
    <lineage>
        <taxon>Eukaryota</taxon>
        <taxon>Sar</taxon>
        <taxon>Alveolata</taxon>
        <taxon>Ciliophora</taxon>
        <taxon>Intramacronucleata</taxon>
        <taxon>Spirotrichea</taxon>
        <taxon>Stichotrichia</taxon>
        <taxon>Sporadotrichida</taxon>
        <taxon>Oxytrichidae</taxon>
        <taxon>Stylonychinae</taxon>
        <taxon>Stylonychia</taxon>
    </lineage>
</organism>
<dbReference type="EMBL" id="CCKQ01005081">
    <property type="protein sequence ID" value="CDW76234.1"/>
    <property type="molecule type" value="Genomic_DNA"/>
</dbReference>
<feature type="transmembrane region" description="Helical" evidence="1">
    <location>
        <begin position="143"/>
        <end position="162"/>
    </location>
</feature>
<proteinExistence type="predicted"/>
<feature type="transmembrane region" description="Helical" evidence="1">
    <location>
        <begin position="85"/>
        <end position="105"/>
    </location>
</feature>
<dbReference type="Proteomes" id="UP000039865">
    <property type="component" value="Unassembled WGS sequence"/>
</dbReference>
<name>A0A078A654_STYLE</name>